<feature type="signal peptide" evidence="9">
    <location>
        <begin position="1"/>
        <end position="19"/>
    </location>
</feature>
<evidence type="ECO:0000256" key="4">
    <source>
        <dbReference type="ARBA" id="ARBA00012925"/>
    </source>
</evidence>
<evidence type="ECO:0000256" key="2">
    <source>
        <dbReference type="ARBA" id="ARBA00002904"/>
    </source>
</evidence>
<organism evidence="11 12">
    <name type="scientific">Basidiobolus ranarum</name>
    <dbReference type="NCBI Taxonomy" id="34480"/>
    <lineage>
        <taxon>Eukaryota</taxon>
        <taxon>Fungi</taxon>
        <taxon>Fungi incertae sedis</taxon>
        <taxon>Zoopagomycota</taxon>
        <taxon>Entomophthoromycotina</taxon>
        <taxon>Basidiobolomycetes</taxon>
        <taxon>Basidiobolales</taxon>
        <taxon>Basidiobolaceae</taxon>
        <taxon>Basidiobolus</taxon>
    </lineage>
</organism>
<dbReference type="EC" id="4.2.1.1" evidence="4 9"/>
<evidence type="ECO:0000256" key="1">
    <source>
        <dbReference type="ARBA" id="ARBA00001947"/>
    </source>
</evidence>
<dbReference type="InterPro" id="IPR023561">
    <property type="entry name" value="Carbonic_anhydrase_a-class"/>
</dbReference>
<evidence type="ECO:0000256" key="9">
    <source>
        <dbReference type="RuleBase" id="RU367011"/>
    </source>
</evidence>
<feature type="domain" description="Alpha-carbonic anhydrase" evidence="10">
    <location>
        <begin position="22"/>
        <end position="246"/>
    </location>
</feature>
<dbReference type="InterPro" id="IPR001148">
    <property type="entry name" value="CA_dom"/>
</dbReference>
<evidence type="ECO:0000313" key="12">
    <source>
        <dbReference type="Proteomes" id="UP001479436"/>
    </source>
</evidence>
<comment type="cofactor">
    <cofactor evidence="1 9">
        <name>Zn(2+)</name>
        <dbReference type="ChEBI" id="CHEBI:29105"/>
    </cofactor>
</comment>
<dbReference type="InterPro" id="IPR041891">
    <property type="entry name" value="Alpha_CA_prokaryot-like"/>
</dbReference>
<evidence type="ECO:0000256" key="8">
    <source>
        <dbReference type="ARBA" id="ARBA00048348"/>
    </source>
</evidence>
<dbReference type="InterPro" id="IPR036398">
    <property type="entry name" value="CA_dom_sf"/>
</dbReference>
<keyword evidence="5 9" id="KW-0479">Metal-binding</keyword>
<dbReference type="PROSITE" id="PS51144">
    <property type="entry name" value="ALPHA_CA_2"/>
    <property type="match status" value="1"/>
</dbReference>
<dbReference type="SUPFAM" id="SSF51069">
    <property type="entry name" value="Carbonic anhydrase"/>
    <property type="match status" value="1"/>
</dbReference>
<dbReference type="PANTHER" id="PTHR18952:SF265">
    <property type="entry name" value="CARBONIC ANHYDRASE"/>
    <property type="match status" value="1"/>
</dbReference>
<proteinExistence type="inferred from homology"/>
<dbReference type="PANTHER" id="PTHR18952">
    <property type="entry name" value="CARBONIC ANHYDRASE"/>
    <property type="match status" value="1"/>
</dbReference>
<comment type="function">
    <text evidence="2 9">Reversible hydration of carbon dioxide.</text>
</comment>
<reference evidence="11 12" key="1">
    <citation type="submission" date="2023-04" db="EMBL/GenBank/DDBJ databases">
        <title>Genome of Basidiobolus ranarum AG-B5.</title>
        <authorList>
            <person name="Stajich J.E."/>
            <person name="Carter-House D."/>
            <person name="Gryganskyi A."/>
        </authorList>
    </citation>
    <scope>NUCLEOTIDE SEQUENCE [LARGE SCALE GENOMIC DNA]</scope>
    <source>
        <strain evidence="11 12">AG-B5</strain>
    </source>
</reference>
<sequence>MLLKFTAISLFQLLLGISASQVHWGYSGQDGPAKWGALDPAYATCGTGKYQSPIDLTRTSAEIITDQSLQINWPNLRTHGLQVTNNGHTLQVDIPDHTNLTMTRDGVAYRLGQFHIHTPSEHHILGKYFDMEIHFVMKNAELNKNHVVGIVFEVTNKKNKFINQLSNNRNIPTIAGQSIAVSSLDFQSLFNEIGNVQEYWAYEGSLTTPPCTEGVRWAIARNVAQLSWKQLAALREVVKFNARFVQ</sequence>
<dbReference type="EMBL" id="JASJQH010007076">
    <property type="protein sequence ID" value="KAK9718803.1"/>
    <property type="molecule type" value="Genomic_DNA"/>
</dbReference>
<keyword evidence="9" id="KW-0732">Signal</keyword>
<feature type="chain" id="PRO_5044950106" description="Carbonic anhydrase" evidence="9">
    <location>
        <begin position="20"/>
        <end position="246"/>
    </location>
</feature>
<dbReference type="SMART" id="SM01057">
    <property type="entry name" value="Carb_anhydrase"/>
    <property type="match status" value="1"/>
</dbReference>
<evidence type="ECO:0000256" key="6">
    <source>
        <dbReference type="ARBA" id="ARBA00022833"/>
    </source>
</evidence>
<evidence type="ECO:0000256" key="7">
    <source>
        <dbReference type="ARBA" id="ARBA00023239"/>
    </source>
</evidence>
<name>A0ABR2W3E7_9FUNG</name>
<evidence type="ECO:0000259" key="10">
    <source>
        <dbReference type="PROSITE" id="PS51144"/>
    </source>
</evidence>
<keyword evidence="6 9" id="KW-0862">Zinc</keyword>
<keyword evidence="7 9" id="KW-0456">Lyase</keyword>
<dbReference type="Pfam" id="PF00194">
    <property type="entry name" value="Carb_anhydrase"/>
    <property type="match status" value="1"/>
</dbReference>
<dbReference type="Proteomes" id="UP001479436">
    <property type="component" value="Unassembled WGS sequence"/>
</dbReference>
<evidence type="ECO:0000256" key="3">
    <source>
        <dbReference type="ARBA" id="ARBA00010718"/>
    </source>
</evidence>
<gene>
    <name evidence="11" type="ORF">K7432_005223</name>
</gene>
<protein>
    <recommendedName>
        <fullName evidence="4 9">Carbonic anhydrase</fullName>
        <ecNumber evidence="4 9">4.2.1.1</ecNumber>
    </recommendedName>
</protein>
<comment type="catalytic activity">
    <reaction evidence="8 9">
        <text>hydrogencarbonate + H(+) = CO2 + H2O</text>
        <dbReference type="Rhea" id="RHEA:10748"/>
        <dbReference type="ChEBI" id="CHEBI:15377"/>
        <dbReference type="ChEBI" id="CHEBI:15378"/>
        <dbReference type="ChEBI" id="CHEBI:16526"/>
        <dbReference type="ChEBI" id="CHEBI:17544"/>
        <dbReference type="EC" id="4.2.1.1"/>
    </reaction>
</comment>
<keyword evidence="12" id="KW-1185">Reference proteome</keyword>
<dbReference type="CDD" id="cd03124">
    <property type="entry name" value="alpha_CA_prokaryotic_like"/>
    <property type="match status" value="1"/>
</dbReference>
<evidence type="ECO:0000256" key="5">
    <source>
        <dbReference type="ARBA" id="ARBA00022723"/>
    </source>
</evidence>
<dbReference type="InterPro" id="IPR018338">
    <property type="entry name" value="Carbonic_anhydrase_a-class_CS"/>
</dbReference>
<evidence type="ECO:0000313" key="11">
    <source>
        <dbReference type="EMBL" id="KAK9718803.1"/>
    </source>
</evidence>
<dbReference type="PROSITE" id="PS00162">
    <property type="entry name" value="ALPHA_CA_1"/>
    <property type="match status" value="1"/>
</dbReference>
<dbReference type="Gene3D" id="3.10.200.10">
    <property type="entry name" value="Alpha carbonic anhydrase"/>
    <property type="match status" value="1"/>
</dbReference>
<comment type="similarity">
    <text evidence="3 9">Belongs to the alpha-carbonic anhydrase family.</text>
</comment>
<comment type="caution">
    <text evidence="11">The sequence shown here is derived from an EMBL/GenBank/DDBJ whole genome shotgun (WGS) entry which is preliminary data.</text>
</comment>
<accession>A0ABR2W3E7</accession>